<gene>
    <name evidence="1" type="ORF">QAD02_021991</name>
</gene>
<accession>A0ACC2PS11</accession>
<protein>
    <submittedName>
        <fullName evidence="1">Uncharacterized protein</fullName>
    </submittedName>
</protein>
<sequence length="985" mass="110232">MATKKMKRGQSREISPAVTWISLPPEEAARPNSRSDDLSESEKMLRKKNVAISPDTLAVLEEAERLIENAEQQLSMINCQTFVDRDLQSNRFGDKLGEEELYVREVVASMFEKGRYHPTTGIIVGDEHSPIQFDLHEERKIESHDITHQHLKPSVTEKIDKSSLDRLTEERECLVCKNNGPTFTTDSSREDGIVEVQSAERAKREKSKHEVEMNGHSRMNIQSGPTIDIQGEFSVQTSVVVDIQPVQFTNRRSTDPAPNIATFLMRHGSSIQEDASHLDPNLSLKTKMSSKDDEFTTSHVQMDSRSKSAHLNENRSKSDTRARRLHNQLDSKLSDGSISLEEIYFNNRFVKETNEMRSDDELHSSNSDDFLNSDSDVILNEPSILPEIDLLLGQREKLIRQVNNVIKECDHFLRTRSSYEDFPSLESTSVGIEDDEHESDQLVQQYSDLRGRNDERHESHNPSCVIESMSRSQEISNRDDASQIEHISDSIQGSSLEKLGKVYRRTGKIHFLPSNSFETNTNEQNKYFNKEVGNTQIESIFSKDGSSNGNSENAGTIPATSENTMESDSSGSEELLSEIQDRSVDQPPSMNNTNSSIQVSTLSDTRTSGNFIENFRNFNLLEANKLNASVDKIDDDGIFKVPRAEEQVHVPTESKTVDVTDKTISKDRFMKHFRTNDTDKDVQKKDPVNTHNLESEKCESTGGTMAESSVLESGQTGGSIRSKIDDIELKNSKSNLDLEDNLEKQAIIFHPPKEIFSPIGSENNLSRRDSLGLLHVSLFDREQDDNSQLIQKGRSDKTIDVNVEQKVTEGSSVTDNDLSVLMANGRIEVDASGTSLTNIFDNSTIESRNPLARTDGPKMVQMINFSTICDGKSATTDKSLETGSILTSLSRNSARDSSENMNLNLLKQLETYAMPRNNLERKLLTSTVLGDVNQSRELMKSESESSSVSSAKTHSEGEILISSSDTYSLGEVRRGNASDLSNTGK</sequence>
<organism evidence="1 2">
    <name type="scientific">Eretmocerus hayati</name>
    <dbReference type="NCBI Taxonomy" id="131215"/>
    <lineage>
        <taxon>Eukaryota</taxon>
        <taxon>Metazoa</taxon>
        <taxon>Ecdysozoa</taxon>
        <taxon>Arthropoda</taxon>
        <taxon>Hexapoda</taxon>
        <taxon>Insecta</taxon>
        <taxon>Pterygota</taxon>
        <taxon>Neoptera</taxon>
        <taxon>Endopterygota</taxon>
        <taxon>Hymenoptera</taxon>
        <taxon>Apocrita</taxon>
        <taxon>Proctotrupomorpha</taxon>
        <taxon>Chalcidoidea</taxon>
        <taxon>Aphelinidae</taxon>
        <taxon>Aphelininae</taxon>
        <taxon>Eretmocerus</taxon>
    </lineage>
</organism>
<dbReference type="EMBL" id="CM056741">
    <property type="protein sequence ID" value="KAJ8686197.1"/>
    <property type="molecule type" value="Genomic_DNA"/>
</dbReference>
<proteinExistence type="predicted"/>
<evidence type="ECO:0000313" key="1">
    <source>
        <dbReference type="EMBL" id="KAJ8686197.1"/>
    </source>
</evidence>
<name>A0ACC2PS11_9HYME</name>
<comment type="caution">
    <text evidence="1">The sequence shown here is derived from an EMBL/GenBank/DDBJ whole genome shotgun (WGS) entry which is preliminary data.</text>
</comment>
<keyword evidence="2" id="KW-1185">Reference proteome</keyword>
<reference evidence="1" key="1">
    <citation type="submission" date="2023-04" db="EMBL/GenBank/DDBJ databases">
        <title>A chromosome-level genome assembly of the parasitoid wasp Eretmocerus hayati.</title>
        <authorList>
            <person name="Zhong Y."/>
            <person name="Liu S."/>
            <person name="Liu Y."/>
        </authorList>
    </citation>
    <scope>NUCLEOTIDE SEQUENCE</scope>
    <source>
        <strain evidence="1">ZJU_SS_LIU_2023</strain>
    </source>
</reference>
<dbReference type="Proteomes" id="UP001239111">
    <property type="component" value="Chromosome 1"/>
</dbReference>
<evidence type="ECO:0000313" key="2">
    <source>
        <dbReference type="Proteomes" id="UP001239111"/>
    </source>
</evidence>